<dbReference type="Pfam" id="PF15812">
    <property type="entry name" value="MREG"/>
    <property type="match status" value="1"/>
</dbReference>
<evidence type="ECO:0000313" key="2">
    <source>
        <dbReference type="Proteomes" id="UP000230750"/>
    </source>
</evidence>
<organism evidence="1 2">
    <name type="scientific">Stichopus japonicus</name>
    <name type="common">Sea cucumber</name>
    <dbReference type="NCBI Taxonomy" id="307972"/>
    <lineage>
        <taxon>Eukaryota</taxon>
        <taxon>Metazoa</taxon>
        <taxon>Echinodermata</taxon>
        <taxon>Eleutherozoa</taxon>
        <taxon>Echinozoa</taxon>
        <taxon>Holothuroidea</taxon>
        <taxon>Aspidochirotacea</taxon>
        <taxon>Aspidochirotida</taxon>
        <taxon>Stichopodidae</taxon>
        <taxon>Apostichopus</taxon>
    </lineage>
</organism>
<dbReference type="GO" id="GO:0032402">
    <property type="term" value="P:melanosome transport"/>
    <property type="evidence" value="ECO:0007669"/>
    <property type="project" value="InterPro"/>
</dbReference>
<dbReference type="PANTHER" id="PTHR34340:SF2">
    <property type="entry name" value="MELANOREGULIN"/>
    <property type="match status" value="1"/>
</dbReference>
<dbReference type="STRING" id="307972.A0A2G8K6N3"/>
<evidence type="ECO:0000313" key="1">
    <source>
        <dbReference type="EMBL" id="PIK43609.1"/>
    </source>
</evidence>
<dbReference type="PANTHER" id="PTHR34340">
    <property type="entry name" value="MELANOREGULIN"/>
    <property type="match status" value="1"/>
</dbReference>
<dbReference type="AlphaFoldDB" id="A0A2G8K6N3"/>
<protein>
    <submittedName>
        <fullName evidence="1">Putative melanoregulin isoform X1</fullName>
    </submittedName>
</protein>
<comment type="caution">
    <text evidence="1">The sequence shown here is derived from an EMBL/GenBank/DDBJ whole genome shotgun (WGS) entry which is preliminary data.</text>
</comment>
<dbReference type="InterPro" id="IPR031638">
    <property type="entry name" value="Melanoregulin"/>
</dbReference>
<dbReference type="OrthoDB" id="10015106at2759"/>
<reference evidence="1 2" key="1">
    <citation type="journal article" date="2017" name="PLoS Biol.">
        <title>The sea cucumber genome provides insights into morphological evolution and visceral regeneration.</title>
        <authorList>
            <person name="Zhang X."/>
            <person name="Sun L."/>
            <person name="Yuan J."/>
            <person name="Sun Y."/>
            <person name="Gao Y."/>
            <person name="Zhang L."/>
            <person name="Li S."/>
            <person name="Dai H."/>
            <person name="Hamel J.F."/>
            <person name="Liu C."/>
            <person name="Yu Y."/>
            <person name="Liu S."/>
            <person name="Lin W."/>
            <person name="Guo K."/>
            <person name="Jin S."/>
            <person name="Xu P."/>
            <person name="Storey K.B."/>
            <person name="Huan P."/>
            <person name="Zhang T."/>
            <person name="Zhou Y."/>
            <person name="Zhang J."/>
            <person name="Lin C."/>
            <person name="Li X."/>
            <person name="Xing L."/>
            <person name="Huo D."/>
            <person name="Sun M."/>
            <person name="Wang L."/>
            <person name="Mercier A."/>
            <person name="Li F."/>
            <person name="Yang H."/>
            <person name="Xiang J."/>
        </authorList>
    </citation>
    <scope>NUCLEOTIDE SEQUENCE [LARGE SCALE GENOMIC DNA]</scope>
    <source>
        <strain evidence="1">Shaxun</strain>
        <tissue evidence="1">Muscle</tissue>
    </source>
</reference>
<dbReference type="Proteomes" id="UP000230750">
    <property type="component" value="Unassembled WGS sequence"/>
</dbReference>
<accession>A0A2G8K6N3</accession>
<keyword evidence="2" id="KW-1185">Reference proteome</keyword>
<gene>
    <name evidence="1" type="ORF">BSL78_19520</name>
</gene>
<sequence>MQCCLGFGRKESSDPPYTKVEQSGLLVGDTGSSKYSSVDEFLNHHKAVHSDAINLWTNPDDVTHTLEEDDRVLMTLLQESESCTSSQEREQIEKEVNKIRNERKATQKRWKGILIGLGFDQEADRLLDVHTIVPENDSSNPREVRAPEILRHLVQESNIFGHSSTQAARYIVVLDRLLDLDVADSFLLAAIRQYPKAMET</sequence>
<proteinExistence type="predicted"/>
<name>A0A2G8K6N3_STIJA</name>
<dbReference type="EMBL" id="MRZV01000838">
    <property type="protein sequence ID" value="PIK43609.1"/>
    <property type="molecule type" value="Genomic_DNA"/>
</dbReference>